<proteinExistence type="predicted"/>
<protein>
    <submittedName>
        <fullName evidence="1">Uncharacterized protein</fullName>
    </submittedName>
</protein>
<organism evidence="1 2">
    <name type="scientific">Mesorhizobium alhagi CCNWXJ12-2</name>
    <dbReference type="NCBI Taxonomy" id="1107882"/>
    <lineage>
        <taxon>Bacteria</taxon>
        <taxon>Pseudomonadati</taxon>
        <taxon>Pseudomonadota</taxon>
        <taxon>Alphaproteobacteria</taxon>
        <taxon>Hyphomicrobiales</taxon>
        <taxon>Phyllobacteriaceae</taxon>
        <taxon>Allomesorhizobium</taxon>
    </lineage>
</organism>
<accession>H0HWT6</accession>
<dbReference type="AlphaFoldDB" id="H0HWT6"/>
<reference evidence="1 2" key="1">
    <citation type="journal article" date="2012" name="J. Bacteriol.">
        <title>Draft Genome Sequence of Mesorhizobium alhagi CCNWXJ12-2T, a Novel Salt-Resistant Species Isolated from the Desert of Northwestern China.</title>
        <authorList>
            <person name="Zhou M."/>
            <person name="Chen W."/>
            <person name="Chen H."/>
            <person name="Wei G."/>
        </authorList>
    </citation>
    <scope>NUCLEOTIDE SEQUENCE [LARGE SCALE GENOMIC DNA]</scope>
    <source>
        <strain evidence="1 2">CCNWXJ12-2</strain>
    </source>
</reference>
<evidence type="ECO:0000313" key="1">
    <source>
        <dbReference type="EMBL" id="EHK54781.1"/>
    </source>
</evidence>
<dbReference type="EMBL" id="AHAM01000189">
    <property type="protein sequence ID" value="EHK54781.1"/>
    <property type="molecule type" value="Genomic_DNA"/>
</dbReference>
<dbReference type="PATRIC" id="fig|1107882.3.peg.4518"/>
<keyword evidence="2" id="KW-1185">Reference proteome</keyword>
<dbReference type="Proteomes" id="UP000003250">
    <property type="component" value="Unassembled WGS sequence"/>
</dbReference>
<gene>
    <name evidence="1" type="ORF">MAXJ12_23187</name>
</gene>
<evidence type="ECO:0000313" key="2">
    <source>
        <dbReference type="Proteomes" id="UP000003250"/>
    </source>
</evidence>
<name>H0HWT6_9HYPH</name>
<sequence>MEVDSFRSFFDGPLEGFPLLTDDLFVGCNDALGGNGRAWD</sequence>